<accession>A0A9D4KJC6</accession>
<name>A0A9D4KJC6_DREPO</name>
<reference evidence="1" key="2">
    <citation type="submission" date="2020-11" db="EMBL/GenBank/DDBJ databases">
        <authorList>
            <person name="McCartney M.A."/>
            <person name="Auch B."/>
            <person name="Kono T."/>
            <person name="Mallez S."/>
            <person name="Becker A."/>
            <person name="Gohl D.M."/>
            <person name="Silverstein K.A.T."/>
            <person name="Koren S."/>
            <person name="Bechman K.B."/>
            <person name="Herman A."/>
            <person name="Abrahante J.E."/>
            <person name="Garbe J."/>
        </authorList>
    </citation>
    <scope>NUCLEOTIDE SEQUENCE</scope>
    <source>
        <strain evidence="1">Duluth1</strain>
        <tissue evidence="1">Whole animal</tissue>
    </source>
</reference>
<protein>
    <submittedName>
        <fullName evidence="1">Uncharacterized protein</fullName>
    </submittedName>
</protein>
<proteinExistence type="predicted"/>
<dbReference type="EMBL" id="JAIWYP010000004">
    <property type="protein sequence ID" value="KAH3840952.1"/>
    <property type="molecule type" value="Genomic_DNA"/>
</dbReference>
<organism evidence="1 2">
    <name type="scientific">Dreissena polymorpha</name>
    <name type="common">Zebra mussel</name>
    <name type="synonym">Mytilus polymorpha</name>
    <dbReference type="NCBI Taxonomy" id="45954"/>
    <lineage>
        <taxon>Eukaryota</taxon>
        <taxon>Metazoa</taxon>
        <taxon>Spiralia</taxon>
        <taxon>Lophotrochozoa</taxon>
        <taxon>Mollusca</taxon>
        <taxon>Bivalvia</taxon>
        <taxon>Autobranchia</taxon>
        <taxon>Heteroconchia</taxon>
        <taxon>Euheterodonta</taxon>
        <taxon>Imparidentia</taxon>
        <taxon>Neoheterodontei</taxon>
        <taxon>Myida</taxon>
        <taxon>Dreissenoidea</taxon>
        <taxon>Dreissenidae</taxon>
        <taxon>Dreissena</taxon>
    </lineage>
</organism>
<dbReference type="AlphaFoldDB" id="A0A9D4KJC6"/>
<evidence type="ECO:0000313" key="1">
    <source>
        <dbReference type="EMBL" id="KAH3840952.1"/>
    </source>
</evidence>
<reference evidence="1" key="1">
    <citation type="journal article" date="2019" name="bioRxiv">
        <title>The Genome of the Zebra Mussel, Dreissena polymorpha: A Resource for Invasive Species Research.</title>
        <authorList>
            <person name="McCartney M.A."/>
            <person name="Auch B."/>
            <person name="Kono T."/>
            <person name="Mallez S."/>
            <person name="Zhang Y."/>
            <person name="Obille A."/>
            <person name="Becker A."/>
            <person name="Abrahante J.E."/>
            <person name="Garbe J."/>
            <person name="Badalamenti J.P."/>
            <person name="Herman A."/>
            <person name="Mangelson H."/>
            <person name="Liachko I."/>
            <person name="Sullivan S."/>
            <person name="Sone E.D."/>
            <person name="Koren S."/>
            <person name="Silverstein K.A.T."/>
            <person name="Beckman K.B."/>
            <person name="Gohl D.M."/>
        </authorList>
    </citation>
    <scope>NUCLEOTIDE SEQUENCE</scope>
    <source>
        <strain evidence="1">Duluth1</strain>
        <tissue evidence="1">Whole animal</tissue>
    </source>
</reference>
<dbReference type="Proteomes" id="UP000828390">
    <property type="component" value="Unassembled WGS sequence"/>
</dbReference>
<evidence type="ECO:0000313" key="2">
    <source>
        <dbReference type="Proteomes" id="UP000828390"/>
    </source>
</evidence>
<sequence>MVAFKGQGLSAKGVLKNKKDINPALSPRRRLYGLSGRHMPSTRTPERFPSTLSVLGTAVLGHFYYPYRSTPLEILACIVCISAQGPPRPSSTLSTPLLPSLFRRCSETTIHLRTIAISLGDSSKFWESAK</sequence>
<keyword evidence="2" id="KW-1185">Reference proteome</keyword>
<comment type="caution">
    <text evidence="1">The sequence shown here is derived from an EMBL/GenBank/DDBJ whole genome shotgun (WGS) entry which is preliminary data.</text>
</comment>
<gene>
    <name evidence="1" type="ORF">DPMN_114410</name>
</gene>